<proteinExistence type="predicted"/>
<feature type="transmembrane region" description="Helical" evidence="1">
    <location>
        <begin position="151"/>
        <end position="177"/>
    </location>
</feature>
<dbReference type="InterPro" id="IPR005625">
    <property type="entry name" value="PepSY-ass_TM"/>
</dbReference>
<dbReference type="PANTHER" id="PTHR34219:SF8">
    <property type="entry name" value="PEPSY DOMAIN-CONTAINING PROTEIN"/>
    <property type="match status" value="1"/>
</dbReference>
<evidence type="ECO:0000313" key="2">
    <source>
        <dbReference type="EMBL" id="AOM77516.1"/>
    </source>
</evidence>
<evidence type="ECO:0000313" key="3">
    <source>
        <dbReference type="Proteomes" id="UP000094313"/>
    </source>
</evidence>
<evidence type="ECO:0000256" key="1">
    <source>
        <dbReference type="SAM" id="Phobius"/>
    </source>
</evidence>
<evidence type="ECO:0008006" key="4">
    <source>
        <dbReference type="Google" id="ProtNLM"/>
    </source>
</evidence>
<dbReference type="EMBL" id="CP017141">
    <property type="protein sequence ID" value="AOM77516.1"/>
    <property type="molecule type" value="Genomic_DNA"/>
</dbReference>
<dbReference type="KEGG" id="psty:BFS30_10255"/>
<dbReference type="RefSeq" id="WP_069379206.1">
    <property type="nucleotide sequence ID" value="NZ_CP017141.1"/>
</dbReference>
<dbReference type="OrthoDB" id="111691at2"/>
<dbReference type="Pfam" id="PF03929">
    <property type="entry name" value="PepSY_TM"/>
    <property type="match status" value="1"/>
</dbReference>
<protein>
    <recommendedName>
        <fullName evidence="4">PepSY domain-containing protein</fullName>
    </recommendedName>
</protein>
<reference evidence="2 3" key="1">
    <citation type="submission" date="2016-08" db="EMBL/GenBank/DDBJ databases">
        <authorList>
            <person name="Seilhamer J.J."/>
        </authorList>
    </citation>
    <scope>NUCLEOTIDE SEQUENCE [LARGE SCALE GENOMIC DNA]</scope>
    <source>
        <strain evidence="2 3">DX4</strain>
    </source>
</reference>
<dbReference type="PANTHER" id="PTHR34219">
    <property type="entry name" value="IRON-REGULATED INNER MEMBRANE PROTEIN-RELATED"/>
    <property type="match status" value="1"/>
</dbReference>
<feature type="transmembrane region" description="Helical" evidence="1">
    <location>
        <begin position="198"/>
        <end position="220"/>
    </location>
</feature>
<name>A0A1D7QFP1_9SPHI</name>
<gene>
    <name evidence="2" type="ORF">BFS30_10255</name>
</gene>
<organism evidence="2 3">
    <name type="scientific">Pedobacter steynii</name>
    <dbReference type="NCBI Taxonomy" id="430522"/>
    <lineage>
        <taxon>Bacteria</taxon>
        <taxon>Pseudomonadati</taxon>
        <taxon>Bacteroidota</taxon>
        <taxon>Sphingobacteriia</taxon>
        <taxon>Sphingobacteriales</taxon>
        <taxon>Sphingobacteriaceae</taxon>
        <taxon>Pedobacter</taxon>
    </lineage>
</organism>
<feature type="transmembrane region" description="Helical" evidence="1">
    <location>
        <begin position="12"/>
        <end position="39"/>
    </location>
</feature>
<keyword evidence="1" id="KW-0812">Transmembrane</keyword>
<accession>A0A1D7QFP1</accession>
<feature type="transmembrane region" description="Helical" evidence="1">
    <location>
        <begin position="334"/>
        <end position="359"/>
    </location>
</feature>
<keyword evidence="1" id="KW-0472">Membrane</keyword>
<keyword evidence="3" id="KW-1185">Reference proteome</keyword>
<dbReference type="AlphaFoldDB" id="A0A1D7QFP1"/>
<dbReference type="Proteomes" id="UP000094313">
    <property type="component" value="Chromosome"/>
</dbReference>
<keyword evidence="1" id="KW-1133">Transmembrane helix</keyword>
<sequence>MRKINFTRILVFSLHSWLGLVSGIFLILLGLSGSALVFLKEIDHFINSDLLHISPTSQPLALDTMYRKIGKQHPNLTGIAWLNPDAGKGEAYEFRLYQNDGKISTYDLGMISINPYSGAILRDGNLKDFNPSFLYWILQFHWSFQLGLPGLLLAAVFGITMLLSTFTGLIIYRKYIWKVFSFQVKMKWKNWRTISSDLHRIVGVWALFFNVVIFFTGFWMNRFAFDSSYWKKQTVSATANVLSDESIDQMLRTARNAMPDLVPQNMYLPTQKEKLFRLSGPLKEQSPLFYNGNSISIDPISGKVITIERLTKKGIWARVEATFFPLHAGSFGGIVIKVLYVIIGLLPGLLSVTGGLLWWRKVKKRHE</sequence>